<dbReference type="RefSeq" id="WP_143166006.1">
    <property type="nucleotide sequence ID" value="NZ_FQXS01000016.1"/>
</dbReference>
<dbReference type="Proteomes" id="UP000184139">
    <property type="component" value="Unassembled WGS sequence"/>
</dbReference>
<dbReference type="PANTHER" id="PTHR43646">
    <property type="entry name" value="GLYCOSYLTRANSFERASE"/>
    <property type="match status" value="1"/>
</dbReference>
<evidence type="ECO:0000256" key="1">
    <source>
        <dbReference type="ARBA" id="ARBA00004236"/>
    </source>
</evidence>
<organism evidence="7 8">
    <name type="scientific">Desulfofustis glycolicus DSM 9705</name>
    <dbReference type="NCBI Taxonomy" id="1121409"/>
    <lineage>
        <taxon>Bacteria</taxon>
        <taxon>Pseudomonadati</taxon>
        <taxon>Thermodesulfobacteriota</taxon>
        <taxon>Desulfobulbia</taxon>
        <taxon>Desulfobulbales</taxon>
        <taxon>Desulfocapsaceae</taxon>
        <taxon>Desulfofustis</taxon>
    </lineage>
</organism>
<keyword evidence="2" id="KW-1003">Cell membrane</keyword>
<dbReference type="STRING" id="1121409.SAMN02745124_02704"/>
<dbReference type="PANTHER" id="PTHR43646:SF2">
    <property type="entry name" value="GLYCOSYLTRANSFERASE 2-LIKE DOMAIN-CONTAINING PROTEIN"/>
    <property type="match status" value="1"/>
</dbReference>
<evidence type="ECO:0000256" key="5">
    <source>
        <dbReference type="ARBA" id="ARBA00023136"/>
    </source>
</evidence>
<keyword evidence="3" id="KW-0328">Glycosyltransferase</keyword>
<dbReference type="EMBL" id="FQXS01000016">
    <property type="protein sequence ID" value="SHH93954.1"/>
    <property type="molecule type" value="Genomic_DNA"/>
</dbReference>
<keyword evidence="8" id="KW-1185">Reference proteome</keyword>
<keyword evidence="4 7" id="KW-0808">Transferase</keyword>
<dbReference type="GO" id="GO:0005886">
    <property type="term" value="C:plasma membrane"/>
    <property type="evidence" value="ECO:0007669"/>
    <property type="project" value="UniProtKB-SubCell"/>
</dbReference>
<dbReference type="OrthoDB" id="9798250at2"/>
<feature type="domain" description="Glycosyltransferase 2-like" evidence="6">
    <location>
        <begin position="7"/>
        <end position="96"/>
    </location>
</feature>
<dbReference type="GO" id="GO:0016757">
    <property type="term" value="F:glycosyltransferase activity"/>
    <property type="evidence" value="ECO:0007669"/>
    <property type="project" value="UniProtKB-KW"/>
</dbReference>
<evidence type="ECO:0000313" key="8">
    <source>
        <dbReference type="Proteomes" id="UP000184139"/>
    </source>
</evidence>
<sequence length="236" mass="25729">MRAALAVIIPALNEMEQLPATLDALSGEPSLEIVVADGGSTDTTVALARSAGCRVVAGPPGRGRQLNAGVAASTAELLLFLHADTRLPPGFAAIVEQTLARREVALGAFSLAIDSYARSHALLARLANLRSRWLSLPYGDQALFTTRMRFEQVGGFPEIEIMEDFVFVRRMRRTGRIVTLPERATTSARRWHNLGVVQTTLINQLIVCGYAAGVKPARLDRWYRRLRGVAGPVDRQ</sequence>
<proteinExistence type="predicted"/>
<evidence type="ECO:0000256" key="2">
    <source>
        <dbReference type="ARBA" id="ARBA00022475"/>
    </source>
</evidence>
<dbReference type="NCBIfam" id="TIGR04283">
    <property type="entry name" value="glyco_like_mftF"/>
    <property type="match status" value="1"/>
</dbReference>
<dbReference type="AlphaFoldDB" id="A0A1M5X375"/>
<evidence type="ECO:0000313" key="7">
    <source>
        <dbReference type="EMBL" id="SHH93954.1"/>
    </source>
</evidence>
<keyword evidence="5" id="KW-0472">Membrane</keyword>
<dbReference type="InterPro" id="IPR029044">
    <property type="entry name" value="Nucleotide-diphossugar_trans"/>
</dbReference>
<dbReference type="SUPFAM" id="SSF53448">
    <property type="entry name" value="Nucleotide-diphospho-sugar transferases"/>
    <property type="match status" value="1"/>
</dbReference>
<evidence type="ECO:0000256" key="4">
    <source>
        <dbReference type="ARBA" id="ARBA00022679"/>
    </source>
</evidence>
<dbReference type="InterPro" id="IPR001173">
    <property type="entry name" value="Glyco_trans_2-like"/>
</dbReference>
<dbReference type="Gene3D" id="3.90.550.10">
    <property type="entry name" value="Spore Coat Polysaccharide Biosynthesis Protein SpsA, Chain A"/>
    <property type="match status" value="1"/>
</dbReference>
<evidence type="ECO:0000259" key="6">
    <source>
        <dbReference type="Pfam" id="PF00535"/>
    </source>
</evidence>
<dbReference type="InterPro" id="IPR026461">
    <property type="entry name" value="Trfase_2_rSAM/seldom_assoc"/>
</dbReference>
<dbReference type="CDD" id="cd02522">
    <property type="entry name" value="GT_2_like_a"/>
    <property type="match status" value="1"/>
</dbReference>
<accession>A0A1M5X375</accession>
<dbReference type="Pfam" id="PF00535">
    <property type="entry name" value="Glycos_transf_2"/>
    <property type="match status" value="1"/>
</dbReference>
<comment type="subcellular location">
    <subcellularLocation>
        <location evidence="1">Cell membrane</location>
    </subcellularLocation>
</comment>
<reference evidence="7 8" key="1">
    <citation type="submission" date="2016-11" db="EMBL/GenBank/DDBJ databases">
        <authorList>
            <person name="Jaros S."/>
            <person name="Januszkiewicz K."/>
            <person name="Wedrychowicz H."/>
        </authorList>
    </citation>
    <scope>NUCLEOTIDE SEQUENCE [LARGE SCALE GENOMIC DNA]</scope>
    <source>
        <strain evidence="7 8">DSM 9705</strain>
    </source>
</reference>
<evidence type="ECO:0000256" key="3">
    <source>
        <dbReference type="ARBA" id="ARBA00022676"/>
    </source>
</evidence>
<protein>
    <submittedName>
        <fullName evidence="7">Transferase 2, rSAM/selenodomain-associated</fullName>
    </submittedName>
</protein>
<name>A0A1M5X375_9BACT</name>
<gene>
    <name evidence="7" type="ORF">SAMN02745124_02704</name>
</gene>